<accession>A0A2P2IH01</accession>
<evidence type="ECO:0000313" key="1">
    <source>
        <dbReference type="EMBL" id="MBW80500.1"/>
    </source>
</evidence>
<proteinExistence type="predicted"/>
<reference evidence="1" key="1">
    <citation type="submission" date="2018-02" db="EMBL/GenBank/DDBJ databases">
        <title>Rhizophora mucronata_Transcriptome.</title>
        <authorList>
            <person name="Meera S.P."/>
            <person name="Sreeshan A."/>
            <person name="Augustine A."/>
        </authorList>
    </citation>
    <scope>NUCLEOTIDE SEQUENCE</scope>
    <source>
        <tissue evidence="1">Leaf</tissue>
    </source>
</reference>
<dbReference type="EMBL" id="GGEC01000017">
    <property type="protein sequence ID" value="MBW80500.1"/>
    <property type="molecule type" value="Transcribed_RNA"/>
</dbReference>
<organism evidence="1">
    <name type="scientific">Rhizophora mucronata</name>
    <name type="common">Asiatic mangrove</name>
    <dbReference type="NCBI Taxonomy" id="61149"/>
    <lineage>
        <taxon>Eukaryota</taxon>
        <taxon>Viridiplantae</taxon>
        <taxon>Streptophyta</taxon>
        <taxon>Embryophyta</taxon>
        <taxon>Tracheophyta</taxon>
        <taxon>Spermatophyta</taxon>
        <taxon>Magnoliopsida</taxon>
        <taxon>eudicotyledons</taxon>
        <taxon>Gunneridae</taxon>
        <taxon>Pentapetalae</taxon>
        <taxon>rosids</taxon>
        <taxon>fabids</taxon>
        <taxon>Malpighiales</taxon>
        <taxon>Rhizophoraceae</taxon>
        <taxon>Rhizophora</taxon>
    </lineage>
</organism>
<sequence>MISLYDLWNGKGTLCPISLWCFSTSSRLLSIMMISMFMHLNIHQELSASHILSCS</sequence>
<protein>
    <submittedName>
        <fullName evidence="1">Uncharacterized protein</fullName>
    </submittedName>
</protein>
<dbReference type="AlphaFoldDB" id="A0A2P2IH01"/>
<name>A0A2P2IH01_RHIMU</name>